<dbReference type="AlphaFoldDB" id="A0A426TV00"/>
<protein>
    <submittedName>
        <fullName evidence="2">Uncharacterized protein</fullName>
    </submittedName>
</protein>
<proteinExistence type="predicted"/>
<reference evidence="2 3" key="1">
    <citation type="submission" date="2018-12" db="EMBL/GenBank/DDBJ databases">
        <title>Genome Sequence of Candidatus Viridilinea halotolerans isolated from saline sulfide-rich spring.</title>
        <authorList>
            <person name="Grouzdev D.S."/>
            <person name="Burganskaya E.I."/>
            <person name="Krutkina M.S."/>
            <person name="Sukhacheva M.V."/>
            <person name="Gorlenko V.M."/>
        </authorList>
    </citation>
    <scope>NUCLEOTIDE SEQUENCE [LARGE SCALE GENOMIC DNA]</scope>
    <source>
        <strain evidence="2">Chok-6</strain>
    </source>
</reference>
<accession>A0A426TV00</accession>
<feature type="transmembrane region" description="Helical" evidence="1">
    <location>
        <begin position="48"/>
        <end position="68"/>
    </location>
</feature>
<comment type="caution">
    <text evidence="2">The sequence shown here is derived from an EMBL/GenBank/DDBJ whole genome shotgun (WGS) entry which is preliminary data.</text>
</comment>
<feature type="transmembrane region" description="Helical" evidence="1">
    <location>
        <begin position="20"/>
        <end position="42"/>
    </location>
</feature>
<evidence type="ECO:0000256" key="1">
    <source>
        <dbReference type="SAM" id="Phobius"/>
    </source>
</evidence>
<dbReference type="Proteomes" id="UP000280307">
    <property type="component" value="Unassembled WGS sequence"/>
</dbReference>
<keyword evidence="1" id="KW-0472">Membrane</keyword>
<gene>
    <name evidence="2" type="ORF">EI684_16255</name>
</gene>
<name>A0A426TV00_9CHLR</name>
<keyword evidence="1" id="KW-1133">Transmembrane helix</keyword>
<dbReference type="EMBL" id="RSAS01000657">
    <property type="protein sequence ID" value="RRR69216.1"/>
    <property type="molecule type" value="Genomic_DNA"/>
</dbReference>
<evidence type="ECO:0000313" key="3">
    <source>
        <dbReference type="Proteomes" id="UP000280307"/>
    </source>
</evidence>
<organism evidence="2 3">
    <name type="scientific">Candidatus Viridilinea halotolerans</name>
    <dbReference type="NCBI Taxonomy" id="2491704"/>
    <lineage>
        <taxon>Bacteria</taxon>
        <taxon>Bacillati</taxon>
        <taxon>Chloroflexota</taxon>
        <taxon>Chloroflexia</taxon>
        <taxon>Chloroflexales</taxon>
        <taxon>Chloroflexineae</taxon>
        <taxon>Oscillochloridaceae</taxon>
        <taxon>Candidatus Viridilinea</taxon>
    </lineage>
</organism>
<sequence length="91" mass="10380">MAKQQRFSHRDEIYLNSPGFEPYMGSGAVFVTILAVIFIYSIKVGFAWLIWPGLFLAVFGGYVTLKFLERREYARKLAELEAEQQAGVSQL</sequence>
<evidence type="ECO:0000313" key="2">
    <source>
        <dbReference type="EMBL" id="RRR69216.1"/>
    </source>
</evidence>
<keyword evidence="1" id="KW-0812">Transmembrane</keyword>